<feature type="transmembrane region" description="Helical" evidence="8">
    <location>
        <begin position="237"/>
        <end position="259"/>
    </location>
</feature>
<dbReference type="Proteomes" id="UP000821866">
    <property type="component" value="Chromosome 11"/>
</dbReference>
<feature type="transmembrane region" description="Helical" evidence="8">
    <location>
        <begin position="106"/>
        <end position="127"/>
    </location>
</feature>
<dbReference type="AlphaFoldDB" id="A0A9J6EL46"/>
<dbReference type="GO" id="GO:0046872">
    <property type="term" value="F:metal ion binding"/>
    <property type="evidence" value="ECO:0007669"/>
    <property type="project" value="UniProtKB-KW"/>
</dbReference>
<feature type="transmembrane region" description="Helical" evidence="8">
    <location>
        <begin position="206"/>
        <end position="225"/>
    </location>
</feature>
<dbReference type="GO" id="GO:0038023">
    <property type="term" value="F:signaling receptor activity"/>
    <property type="evidence" value="ECO:0007669"/>
    <property type="project" value="TreeGrafter"/>
</dbReference>
<dbReference type="GO" id="GO:0016020">
    <property type="term" value="C:membrane"/>
    <property type="evidence" value="ECO:0007669"/>
    <property type="project" value="UniProtKB-SubCell"/>
</dbReference>
<evidence type="ECO:0000256" key="8">
    <source>
        <dbReference type="SAM" id="Phobius"/>
    </source>
</evidence>
<name>A0A9J6EL46_RHIMP</name>
<keyword evidence="4 8" id="KW-1133">Transmembrane helix</keyword>
<dbReference type="Pfam" id="PF03006">
    <property type="entry name" value="HlyIII"/>
    <property type="match status" value="1"/>
</dbReference>
<reference evidence="9" key="1">
    <citation type="journal article" date="2020" name="Cell">
        <title>Large-Scale Comparative Analyses of Tick Genomes Elucidate Their Genetic Diversity and Vector Capacities.</title>
        <authorList>
            <consortium name="Tick Genome and Microbiome Consortium (TIGMIC)"/>
            <person name="Jia N."/>
            <person name="Wang J."/>
            <person name="Shi W."/>
            <person name="Du L."/>
            <person name="Sun Y."/>
            <person name="Zhan W."/>
            <person name="Jiang J.F."/>
            <person name="Wang Q."/>
            <person name="Zhang B."/>
            <person name="Ji P."/>
            <person name="Bell-Sakyi L."/>
            <person name="Cui X.M."/>
            <person name="Yuan T.T."/>
            <person name="Jiang B.G."/>
            <person name="Yang W.F."/>
            <person name="Lam T.T."/>
            <person name="Chang Q.C."/>
            <person name="Ding S.J."/>
            <person name="Wang X.J."/>
            <person name="Zhu J.G."/>
            <person name="Ruan X.D."/>
            <person name="Zhao L."/>
            <person name="Wei J.T."/>
            <person name="Ye R.Z."/>
            <person name="Que T.C."/>
            <person name="Du C.H."/>
            <person name="Zhou Y.H."/>
            <person name="Cheng J.X."/>
            <person name="Dai P.F."/>
            <person name="Guo W.B."/>
            <person name="Han X.H."/>
            <person name="Huang E.J."/>
            <person name="Li L.F."/>
            <person name="Wei W."/>
            <person name="Gao Y.C."/>
            <person name="Liu J.Z."/>
            <person name="Shao H.Z."/>
            <person name="Wang X."/>
            <person name="Wang C.C."/>
            <person name="Yang T.C."/>
            <person name="Huo Q.B."/>
            <person name="Li W."/>
            <person name="Chen H.Y."/>
            <person name="Chen S.E."/>
            <person name="Zhou L.G."/>
            <person name="Ni X.B."/>
            <person name="Tian J.H."/>
            <person name="Sheng Y."/>
            <person name="Liu T."/>
            <person name="Pan Y.S."/>
            <person name="Xia L.Y."/>
            <person name="Li J."/>
            <person name="Zhao F."/>
            <person name="Cao W.C."/>
        </authorList>
    </citation>
    <scope>NUCLEOTIDE SEQUENCE</scope>
    <source>
        <strain evidence="9">Rmic-2018</strain>
    </source>
</reference>
<dbReference type="EMBL" id="JABSTU010000003">
    <property type="protein sequence ID" value="KAH8035211.1"/>
    <property type="molecule type" value="Genomic_DNA"/>
</dbReference>
<sequence length="344" mass="39344">MLKNRPSSATRSSEERARQSRKQAMCEHKGDRRCVAISAETVKSVWKRVIDLFSTRDDKAADAQLRIYDEAPEFLRQNPFILKGYRCNFALRRCARSAFEWNNETLNIWTHLSGFFIMLALFVHDLVQRLDEVSPSAVDRAFCVAICLTYMTTLLLSVVYHTFNCHSEQCYQRLLKWDVLGVALSLSMTFLSGVHFAFSCRPWLELAYSGVEVLLVAVVLVLNFAPRFAGREDVEPARLLVLSSLVLFGLVPTVHWFALNGGFEAPIVRLLLPRIAVLFGLIGMAFAVYRFKIPECLWPGRVDYVFSSHQIWHVIVFLSLVWWHETGFVHFHFMSGGQQCAVPT</sequence>
<dbReference type="OMA" id="HSQPCPD"/>
<evidence type="ECO:0000256" key="1">
    <source>
        <dbReference type="ARBA" id="ARBA00004141"/>
    </source>
</evidence>
<feature type="binding site" evidence="6">
    <location>
        <position position="161"/>
    </location>
    <ligand>
        <name>Zn(2+)</name>
        <dbReference type="ChEBI" id="CHEBI:29105"/>
    </ligand>
</feature>
<dbReference type="PANTHER" id="PTHR20855">
    <property type="entry name" value="ADIPOR/PROGESTIN RECEPTOR-RELATED"/>
    <property type="match status" value="1"/>
</dbReference>
<feature type="transmembrane region" description="Helical" evidence="8">
    <location>
        <begin position="139"/>
        <end position="163"/>
    </location>
</feature>
<comment type="similarity">
    <text evidence="2">Belongs to the ADIPOR family.</text>
</comment>
<gene>
    <name evidence="9" type="ORF">HPB51_004452</name>
</gene>
<feature type="transmembrane region" description="Helical" evidence="8">
    <location>
        <begin position="271"/>
        <end position="291"/>
    </location>
</feature>
<keyword evidence="10" id="KW-1185">Reference proteome</keyword>
<reference evidence="9" key="2">
    <citation type="submission" date="2021-09" db="EMBL/GenBank/DDBJ databases">
        <authorList>
            <person name="Jia N."/>
            <person name="Wang J."/>
            <person name="Shi W."/>
            <person name="Du L."/>
            <person name="Sun Y."/>
            <person name="Zhan W."/>
            <person name="Jiang J."/>
            <person name="Wang Q."/>
            <person name="Zhang B."/>
            <person name="Ji P."/>
            <person name="Sakyi L.B."/>
            <person name="Cui X."/>
            <person name="Yuan T."/>
            <person name="Jiang B."/>
            <person name="Yang W."/>
            <person name="Lam T.T.-Y."/>
            <person name="Chang Q."/>
            <person name="Ding S."/>
            <person name="Wang X."/>
            <person name="Zhu J."/>
            <person name="Ruan X."/>
            <person name="Zhao L."/>
            <person name="Wei J."/>
            <person name="Que T."/>
            <person name="Du C."/>
            <person name="Cheng J."/>
            <person name="Dai P."/>
            <person name="Han X."/>
            <person name="Huang E."/>
            <person name="Gao Y."/>
            <person name="Liu J."/>
            <person name="Shao H."/>
            <person name="Ye R."/>
            <person name="Li L."/>
            <person name="Wei W."/>
            <person name="Wang X."/>
            <person name="Wang C."/>
            <person name="Huo Q."/>
            <person name="Li W."/>
            <person name="Guo W."/>
            <person name="Chen H."/>
            <person name="Chen S."/>
            <person name="Zhou L."/>
            <person name="Zhou L."/>
            <person name="Ni X."/>
            <person name="Tian J."/>
            <person name="Zhou Y."/>
            <person name="Sheng Y."/>
            <person name="Liu T."/>
            <person name="Pan Y."/>
            <person name="Xia L."/>
            <person name="Li J."/>
            <person name="Zhao F."/>
            <person name="Cao W."/>
        </authorList>
    </citation>
    <scope>NUCLEOTIDE SEQUENCE</scope>
    <source>
        <strain evidence="9">Rmic-2018</strain>
        <tissue evidence="9">Larvae</tissue>
    </source>
</reference>
<evidence type="ECO:0000313" key="10">
    <source>
        <dbReference type="Proteomes" id="UP000821866"/>
    </source>
</evidence>
<feature type="binding site" evidence="6">
    <location>
        <position position="309"/>
    </location>
    <ligand>
        <name>Zn(2+)</name>
        <dbReference type="ChEBI" id="CHEBI:29105"/>
    </ligand>
</feature>
<keyword evidence="6" id="KW-0479">Metal-binding</keyword>
<organism evidence="9 10">
    <name type="scientific">Rhipicephalus microplus</name>
    <name type="common">Cattle tick</name>
    <name type="synonym">Boophilus microplus</name>
    <dbReference type="NCBI Taxonomy" id="6941"/>
    <lineage>
        <taxon>Eukaryota</taxon>
        <taxon>Metazoa</taxon>
        <taxon>Ecdysozoa</taxon>
        <taxon>Arthropoda</taxon>
        <taxon>Chelicerata</taxon>
        <taxon>Arachnida</taxon>
        <taxon>Acari</taxon>
        <taxon>Parasitiformes</taxon>
        <taxon>Ixodida</taxon>
        <taxon>Ixodoidea</taxon>
        <taxon>Ixodidae</taxon>
        <taxon>Rhipicephalinae</taxon>
        <taxon>Rhipicephalus</taxon>
        <taxon>Boophilus</taxon>
    </lineage>
</organism>
<evidence type="ECO:0000256" key="3">
    <source>
        <dbReference type="ARBA" id="ARBA00022692"/>
    </source>
</evidence>
<protein>
    <recommendedName>
        <fullName evidence="11">Adiponectin receptor</fullName>
    </recommendedName>
</protein>
<feature type="region of interest" description="Disordered" evidence="7">
    <location>
        <begin position="1"/>
        <end position="23"/>
    </location>
</feature>
<evidence type="ECO:0008006" key="11">
    <source>
        <dbReference type="Google" id="ProtNLM"/>
    </source>
</evidence>
<proteinExistence type="inferred from homology"/>
<feature type="compositionally biased region" description="Low complexity" evidence="7">
    <location>
        <begin position="1"/>
        <end position="11"/>
    </location>
</feature>
<evidence type="ECO:0000256" key="2">
    <source>
        <dbReference type="ARBA" id="ARBA00007018"/>
    </source>
</evidence>
<dbReference type="OrthoDB" id="529367at2759"/>
<evidence type="ECO:0000256" key="6">
    <source>
        <dbReference type="PIRSR" id="PIRSR604254-1"/>
    </source>
</evidence>
<comment type="caution">
    <text evidence="9">The sequence shown here is derived from an EMBL/GenBank/DDBJ whole genome shotgun (WGS) entry which is preliminary data.</text>
</comment>
<evidence type="ECO:0000313" key="9">
    <source>
        <dbReference type="EMBL" id="KAH8035211.1"/>
    </source>
</evidence>
<evidence type="ECO:0000256" key="7">
    <source>
        <dbReference type="SAM" id="MobiDB-lite"/>
    </source>
</evidence>
<evidence type="ECO:0000256" key="4">
    <source>
        <dbReference type="ARBA" id="ARBA00022989"/>
    </source>
</evidence>
<keyword evidence="6" id="KW-0862">Zinc</keyword>
<dbReference type="InterPro" id="IPR004254">
    <property type="entry name" value="AdipoR/HlyIII-related"/>
</dbReference>
<feature type="transmembrane region" description="Helical" evidence="8">
    <location>
        <begin position="175"/>
        <end position="194"/>
    </location>
</feature>
<comment type="subcellular location">
    <subcellularLocation>
        <location evidence="1">Membrane</location>
        <topology evidence="1">Multi-pass membrane protein</topology>
    </subcellularLocation>
</comment>
<keyword evidence="3 8" id="KW-0812">Transmembrane</keyword>
<feature type="transmembrane region" description="Helical" evidence="8">
    <location>
        <begin position="303"/>
        <end position="324"/>
    </location>
</feature>
<dbReference type="PANTHER" id="PTHR20855:SF15">
    <property type="entry name" value="PROGESTIN AND ADIPOQ RECEPTOR FAMILY MEMBER 3"/>
    <property type="match status" value="1"/>
</dbReference>
<evidence type="ECO:0000256" key="5">
    <source>
        <dbReference type="ARBA" id="ARBA00023136"/>
    </source>
</evidence>
<feature type="compositionally biased region" description="Basic and acidic residues" evidence="7">
    <location>
        <begin position="12"/>
        <end position="23"/>
    </location>
</feature>
<feature type="binding site" evidence="6">
    <location>
        <position position="313"/>
    </location>
    <ligand>
        <name>Zn(2+)</name>
        <dbReference type="ChEBI" id="CHEBI:29105"/>
    </ligand>
</feature>
<accession>A0A9J6EL46</accession>
<dbReference type="VEuPathDB" id="VectorBase:LOC119180785"/>
<keyword evidence="5 8" id="KW-0472">Membrane</keyword>